<name>A0A1A8DZU9_NOTKA</name>
<sequence>MTESSSQTANPAEAAITDLTHRLTQQEQTLPLLMEQLTAANQRYQQLETLVRQIHDGLSQPHPHQPSPPVEPSSAAPATSVSPGPEASVPTEITHFRLAASPPAVTFSARTSWNEDAHLAAFTEALNDWVRNQLALCPEPCSLEELIRLATSIDERHLELR</sequence>
<feature type="compositionally biased region" description="Low complexity" evidence="1">
    <location>
        <begin position="72"/>
        <end position="85"/>
    </location>
</feature>
<dbReference type="EMBL" id="HAEA01011400">
    <property type="protein sequence ID" value="SBQ39880.1"/>
    <property type="molecule type" value="Transcribed_RNA"/>
</dbReference>
<feature type="region of interest" description="Disordered" evidence="1">
    <location>
        <begin position="55"/>
        <end position="89"/>
    </location>
</feature>
<dbReference type="AlphaFoldDB" id="A0A1A8DZU9"/>
<evidence type="ECO:0000256" key="1">
    <source>
        <dbReference type="SAM" id="MobiDB-lite"/>
    </source>
</evidence>
<protein>
    <submittedName>
        <fullName evidence="2">Uncharacterized protein</fullName>
    </submittedName>
</protein>
<feature type="compositionally biased region" description="Polar residues" evidence="1">
    <location>
        <begin position="1"/>
        <end position="10"/>
    </location>
</feature>
<proteinExistence type="predicted"/>
<accession>A0A1A8DZU9</accession>
<evidence type="ECO:0000313" key="2">
    <source>
        <dbReference type="EMBL" id="SBQ39880.1"/>
    </source>
</evidence>
<reference evidence="2" key="1">
    <citation type="submission" date="2016-05" db="EMBL/GenBank/DDBJ databases">
        <authorList>
            <person name="Lavstsen T."/>
            <person name="Jespersen J.S."/>
        </authorList>
    </citation>
    <scope>NUCLEOTIDE SEQUENCE</scope>
    <source>
        <tissue evidence="2">Brain</tissue>
    </source>
</reference>
<organism evidence="2">
    <name type="scientific">Nothobranchius kadleci</name>
    <name type="common">African annual killifish</name>
    <dbReference type="NCBI Taxonomy" id="1051664"/>
    <lineage>
        <taxon>Eukaryota</taxon>
        <taxon>Metazoa</taxon>
        <taxon>Chordata</taxon>
        <taxon>Craniata</taxon>
        <taxon>Vertebrata</taxon>
        <taxon>Euteleostomi</taxon>
        <taxon>Actinopterygii</taxon>
        <taxon>Neopterygii</taxon>
        <taxon>Teleostei</taxon>
        <taxon>Neoteleostei</taxon>
        <taxon>Acanthomorphata</taxon>
        <taxon>Ovalentaria</taxon>
        <taxon>Atherinomorphae</taxon>
        <taxon>Cyprinodontiformes</taxon>
        <taxon>Nothobranchiidae</taxon>
        <taxon>Nothobranchius</taxon>
    </lineage>
</organism>
<reference evidence="2" key="2">
    <citation type="submission" date="2016-06" db="EMBL/GenBank/DDBJ databases">
        <title>The genome of a short-lived fish provides insights into sex chromosome evolution and the genetic control of aging.</title>
        <authorList>
            <person name="Reichwald K."/>
            <person name="Felder M."/>
            <person name="Petzold A."/>
            <person name="Koch P."/>
            <person name="Groth M."/>
            <person name="Platzer M."/>
        </authorList>
    </citation>
    <scope>NUCLEOTIDE SEQUENCE</scope>
    <source>
        <tissue evidence="2">Brain</tissue>
    </source>
</reference>
<gene>
    <name evidence="2" type="primary">Nfu_g_1_022284</name>
</gene>
<feature type="region of interest" description="Disordered" evidence="1">
    <location>
        <begin position="1"/>
        <end position="20"/>
    </location>
</feature>